<dbReference type="Pfam" id="PF04548">
    <property type="entry name" value="AIG1"/>
    <property type="match status" value="1"/>
</dbReference>
<keyword evidence="2" id="KW-0342">GTP-binding</keyword>
<dbReference type="Gene3D" id="3.40.50.300">
    <property type="entry name" value="P-loop containing nucleotide triphosphate hydrolases"/>
    <property type="match status" value="2"/>
</dbReference>
<dbReference type="Gene3D" id="3.80.10.10">
    <property type="entry name" value="Ribonuclease Inhibitor"/>
    <property type="match status" value="1"/>
</dbReference>
<reference evidence="6" key="1">
    <citation type="submission" date="2021-06" db="EMBL/GenBank/DDBJ databases">
        <authorList>
            <person name="Kallberg Y."/>
            <person name="Tangrot J."/>
            <person name="Rosling A."/>
        </authorList>
    </citation>
    <scope>NUCLEOTIDE SEQUENCE</scope>
    <source>
        <strain evidence="6">FL130A</strain>
    </source>
</reference>
<proteinExistence type="predicted"/>
<feature type="compositionally biased region" description="Basic and acidic residues" evidence="4">
    <location>
        <begin position="637"/>
        <end position="646"/>
    </location>
</feature>
<protein>
    <submittedName>
        <fullName evidence="6">12489_t:CDS:1</fullName>
    </submittedName>
</protein>
<gene>
    <name evidence="6" type="ORF">ALEPTO_LOCUS10139</name>
</gene>
<dbReference type="InterPro" id="IPR027417">
    <property type="entry name" value="P-loop_NTPase"/>
</dbReference>
<evidence type="ECO:0000313" key="7">
    <source>
        <dbReference type="Proteomes" id="UP000789508"/>
    </source>
</evidence>
<evidence type="ECO:0000259" key="5">
    <source>
        <dbReference type="Pfam" id="PF04548"/>
    </source>
</evidence>
<dbReference type="Proteomes" id="UP000789508">
    <property type="component" value="Unassembled WGS sequence"/>
</dbReference>
<evidence type="ECO:0000256" key="4">
    <source>
        <dbReference type="SAM" id="MobiDB-lite"/>
    </source>
</evidence>
<name>A0A9N9E0C8_9GLOM</name>
<feature type="coiled-coil region" evidence="3">
    <location>
        <begin position="541"/>
        <end position="605"/>
    </location>
</feature>
<accession>A0A9N9E0C8</accession>
<dbReference type="InterPro" id="IPR006703">
    <property type="entry name" value="G_AIG1"/>
</dbReference>
<feature type="region of interest" description="Disordered" evidence="4">
    <location>
        <begin position="620"/>
        <end position="665"/>
    </location>
</feature>
<organism evidence="6 7">
    <name type="scientific">Ambispora leptoticha</name>
    <dbReference type="NCBI Taxonomy" id="144679"/>
    <lineage>
        <taxon>Eukaryota</taxon>
        <taxon>Fungi</taxon>
        <taxon>Fungi incertae sedis</taxon>
        <taxon>Mucoromycota</taxon>
        <taxon>Glomeromycotina</taxon>
        <taxon>Glomeromycetes</taxon>
        <taxon>Archaeosporales</taxon>
        <taxon>Ambisporaceae</taxon>
        <taxon>Ambispora</taxon>
    </lineage>
</organism>
<evidence type="ECO:0000256" key="3">
    <source>
        <dbReference type="SAM" id="Coils"/>
    </source>
</evidence>
<dbReference type="PANTHER" id="PTHR10903">
    <property type="entry name" value="GTPASE, IMAP FAMILY MEMBER-RELATED"/>
    <property type="match status" value="1"/>
</dbReference>
<feature type="non-terminal residue" evidence="6">
    <location>
        <position position="1"/>
    </location>
</feature>
<comment type="caution">
    <text evidence="6">The sequence shown here is derived from an EMBL/GenBank/DDBJ whole genome shotgun (WGS) entry which is preliminary data.</text>
</comment>
<dbReference type="AlphaFoldDB" id="A0A9N9E0C8"/>
<evidence type="ECO:0000313" key="6">
    <source>
        <dbReference type="EMBL" id="CAG8654931.1"/>
    </source>
</evidence>
<dbReference type="SUPFAM" id="SSF52540">
    <property type="entry name" value="P-loop containing nucleoside triphosphate hydrolases"/>
    <property type="match status" value="1"/>
</dbReference>
<keyword evidence="3" id="KW-0175">Coiled coil</keyword>
<dbReference type="SUPFAM" id="SSF52075">
    <property type="entry name" value="Outer arm dynein light chain 1"/>
    <property type="match status" value="1"/>
</dbReference>
<feature type="domain" description="AIG1-type G" evidence="5">
    <location>
        <begin position="315"/>
        <end position="499"/>
    </location>
</feature>
<evidence type="ECO:0000256" key="2">
    <source>
        <dbReference type="ARBA" id="ARBA00023134"/>
    </source>
</evidence>
<dbReference type="InterPro" id="IPR045058">
    <property type="entry name" value="GIMA/IAN/Toc"/>
</dbReference>
<dbReference type="OrthoDB" id="2449544at2759"/>
<sequence length="681" mass="77816">MVNAQEYINEKYPKDGVCKSGSDKENKGKKRDEIIVLDLSKGKVGKGLFNNDGKTLDGSLKLESFTSLQKLIISSQQITSLDLNDCPNLKEVDLSNCPKELVENKDAIKSHLVFNIKKTKLIKGPIITPAGENVRNFEEVFLEGKYGVSKTKGFQKNDEPFEWNGKKYYLIDNIGFGDTSKDSIKEEDILKRVGEGIYSAQEGINQILFVVKGRFTEKHIEAFKLFENFISDTGIAKFTTIVKTGFSNFRDPESRERDKKALIRENKDLKEIIESCSNIIHVDNPAMTDGKEKIEKEKSNLFKELRIKLRLKTKKILLIGRSGRGKSTLANVLINQVDENEKFKKFEQLFEEGDLSVSQTRNIQSEKFEQEFTKQEELKKISYQVIDTPGIGDTKLSPEEILDIIGEAVYLVREGVDRVFFVTNDRFDQHETATYDLLRKAIFDDQITKHTTIVRTNFAAFKNKRECENDIKEMKENDSLKEVIESCQGRVIHVDNPPINTKGASEEEIELNKSKRGDTKKLLLDHLEKTCQENVYKPQNLIELSEKIQKIIEKKKKLGEALDKLKEQLKIVEGKVRGEKLLQVIKDLNEEIEKKNVAIRRAIFEHVQSKVNNKELKHIAENKEETNESTTPKKIKGKDSEVKLEGEETISSINTANESKEEDAELSKAITEIITDLIEEE</sequence>
<keyword evidence="1" id="KW-0547">Nucleotide-binding</keyword>
<dbReference type="InterPro" id="IPR032675">
    <property type="entry name" value="LRR_dom_sf"/>
</dbReference>
<dbReference type="PANTHER" id="PTHR10903:SF184">
    <property type="entry name" value="GTP-BINDING PROTEIN A"/>
    <property type="match status" value="1"/>
</dbReference>
<dbReference type="GO" id="GO:0005525">
    <property type="term" value="F:GTP binding"/>
    <property type="evidence" value="ECO:0007669"/>
    <property type="project" value="UniProtKB-KW"/>
</dbReference>
<evidence type="ECO:0000256" key="1">
    <source>
        <dbReference type="ARBA" id="ARBA00022741"/>
    </source>
</evidence>
<keyword evidence="7" id="KW-1185">Reference proteome</keyword>
<dbReference type="EMBL" id="CAJVPS010010013">
    <property type="protein sequence ID" value="CAG8654931.1"/>
    <property type="molecule type" value="Genomic_DNA"/>
</dbReference>